<proteinExistence type="predicted"/>
<name>A0ABV8V4D2_9GAMM</name>
<keyword evidence="2" id="KW-0964">Secreted</keyword>
<dbReference type="InterPro" id="IPR008638">
    <property type="entry name" value="FhaB/CdiA-like_TPS"/>
</dbReference>
<dbReference type="InterPro" id="IPR050909">
    <property type="entry name" value="Bact_Autotransporter_VF"/>
</dbReference>
<evidence type="ECO:0000256" key="2">
    <source>
        <dbReference type="ARBA" id="ARBA00022525"/>
    </source>
</evidence>
<dbReference type="PANTHER" id="PTHR12338:SF8">
    <property type="entry name" value="HEME_HEMOPEXIN-BINDING PROTEIN"/>
    <property type="match status" value="1"/>
</dbReference>
<feature type="domain" description="Filamentous haemagglutinin FhaB/tRNA nuclease CdiA-like TPS" evidence="6">
    <location>
        <begin position="31"/>
        <end position="143"/>
    </location>
</feature>
<feature type="compositionally biased region" description="Polar residues" evidence="4">
    <location>
        <begin position="2226"/>
        <end position="2254"/>
    </location>
</feature>
<evidence type="ECO:0000256" key="5">
    <source>
        <dbReference type="SAM" id="SignalP"/>
    </source>
</evidence>
<accession>A0ABV8V4D2</accession>
<protein>
    <submittedName>
        <fullName evidence="7">Filamentous hemagglutinin N-terminal domain-containing protein</fullName>
    </submittedName>
</protein>
<evidence type="ECO:0000313" key="7">
    <source>
        <dbReference type="EMBL" id="MFC4362013.1"/>
    </source>
</evidence>
<dbReference type="EMBL" id="JBHSCX010000005">
    <property type="protein sequence ID" value="MFC4362013.1"/>
    <property type="molecule type" value="Genomic_DNA"/>
</dbReference>
<dbReference type="PANTHER" id="PTHR12338">
    <property type="entry name" value="AUTOTRANSPORTER"/>
    <property type="match status" value="1"/>
</dbReference>
<dbReference type="NCBIfam" id="TIGR01901">
    <property type="entry name" value="adhes_NPXG"/>
    <property type="match status" value="1"/>
</dbReference>
<evidence type="ECO:0000256" key="4">
    <source>
        <dbReference type="SAM" id="MobiDB-lite"/>
    </source>
</evidence>
<evidence type="ECO:0000256" key="1">
    <source>
        <dbReference type="ARBA" id="ARBA00004613"/>
    </source>
</evidence>
<keyword evidence="8" id="KW-1185">Reference proteome</keyword>
<organism evidence="7 8">
    <name type="scientific">Simiduia curdlanivorans</name>
    <dbReference type="NCBI Taxonomy" id="1492769"/>
    <lineage>
        <taxon>Bacteria</taxon>
        <taxon>Pseudomonadati</taxon>
        <taxon>Pseudomonadota</taxon>
        <taxon>Gammaproteobacteria</taxon>
        <taxon>Cellvibrionales</taxon>
        <taxon>Cellvibrionaceae</taxon>
        <taxon>Simiduia</taxon>
    </lineage>
</organism>
<keyword evidence="3 5" id="KW-0732">Signal</keyword>
<dbReference type="Proteomes" id="UP001595840">
    <property type="component" value="Unassembled WGS sequence"/>
</dbReference>
<evidence type="ECO:0000256" key="3">
    <source>
        <dbReference type="ARBA" id="ARBA00022729"/>
    </source>
</evidence>
<gene>
    <name evidence="7" type="ORF">ACFOX3_06865</name>
</gene>
<comment type="subcellular location">
    <subcellularLocation>
        <location evidence="1">Secreted</location>
    </subcellularLocation>
</comment>
<dbReference type="RefSeq" id="WP_290259210.1">
    <property type="nucleotide sequence ID" value="NZ_JAUFQG010000004.1"/>
</dbReference>
<dbReference type="Gene3D" id="2.160.20.10">
    <property type="entry name" value="Single-stranded right-handed beta-helix, Pectin lyase-like"/>
    <property type="match status" value="1"/>
</dbReference>
<dbReference type="SUPFAM" id="SSF51126">
    <property type="entry name" value="Pectin lyase-like"/>
    <property type="match status" value="1"/>
</dbReference>
<comment type="caution">
    <text evidence="7">The sequence shown here is derived from an EMBL/GenBank/DDBJ whole genome shotgun (WGS) entry which is preliminary data.</text>
</comment>
<dbReference type="InterPro" id="IPR012334">
    <property type="entry name" value="Pectin_lyas_fold"/>
</dbReference>
<sequence>MKKSPPTWLKKFALQSLALSVAQSTLLAPNLWALPSAPEISAGDAQIDVGSQHMTIHQTSQRAVLEYQQFNLDANEKVQFIQPSASALTLNKVTGADASIIAGQLTANGHVYLVNPNGVFFAPTAQVDLAGLVVTTLDIDAKDFMSGEFALMAPGSGSITNAGNLHADQLLAFVAPLIENTGRLDSDQHLALINAEQLVITPAGQRTGFSIDKNTLMQRPSGIVNAGDITGQWVALSAQSVDALHNSVIDNSGNIAAKNLSELLGGDITLTANDVINRGAITATIEPGVGGDISISAERIYNDGSIDTSGGHGGGAIELIASSLLILDQNSQQDANAGSEGDGGRIINFSSGQALFASSANISATGGLNAGNGGFVEVSGLDYVAALGSVNTLAYAGTTGTYLIDPTDITISNAADSGGVFSGAGPFSWSPSGDTSNISVATLLSNLGTSNVSINTASGFSGTGNIDINDIIDFNGVGTKSLSLTADGNININAGGQIYDSDSSGDNLNLTLVAGGNFTMAAPSSIFLGGGTFSSTSGGSANISTIGSTNNNTNALAITASTITDSHGATTNLNLPGRATLNATNGFSALSTNLGAISITSVGGGASFTNSGNLNIVDLNMIGNATISVTGDTLISNISAVNNLTLSSTGSMTLPDAGIAIAGNINLSADDLGDSDRSIILNANNLTLNSNFSNGDLTVNANVASLDVTNSGANTLTLTDTDSFTLNNFAVTGGGGLALQTANDFIIGSNIDTDGNNGATLNFASSAGDLLVNASIGDSNTGTVDDVNIGLSATGNITMQDGTVIEAGSANISLLAGGNITLSSLFSTQTTGTAIVVNAGNQIIDGGDTDQDIRPLGGRYSLTAVNGIGVGNAIEARGTAADLINTGSGNIDVYNFSGTFAVRSLNSVGDANLSSAADITLQAGSVIAVNDLTLNAPNNVTLDGTGTTTISGVLDITAGDVNDGDRVLSLSANTFNLNSGLSGGDLTINSNTNAANLSIGTNNLTLNNTGALALNGLSSSGGDLIITASAINLLNPVDFDGADGSNFSLDATAGDLLINASALDSNLASADDIVINLSASNNITMLDSAEFAAYGGTITANTGTGDITLGGLSSTNNLTTAIVVNAGNRILDAGDSFTDVSAINGEADLTAVNGISGLELQVSNLRLTNTTSGDISITEADALILDHLNSIGATSITAATRIEIPNSAITSVQDLTLNSADLQLGDAGINNILGTLHITAQDIYDSDRAVVMTAPNLVISTALLLGDLSISGDVDTLSFSNSSNNNLIFNDVDDISLTQLALSGGDFQLMAGGNLTLANAIDTNSSDGSYLNFSTSLGDIFINAGIADADTSVIDNIDIDINAENNIFMADGTSVNAQAGTINLSTTNGDITLSALASTLTTGFSINLNAGNRILDGGDLDRDIQAIGGRYSLIAVNGINDLEVQGIQTDLINTGTGNITINALSNVNLRTLTSVGDTTINAGADIAILTGAVTSVQTLALSAGGNISIDDAGFNNIATSFTASASDIYDSDRSVIIDAPIIDISTSLAGGDSIFNTTALSATINKSATTNLLTLNKINNGNLSLLNSNTGSGDLTISLLNGDLDVNSSAAGLVTGGALAISANHIVDFPNDGIVTLNANTIDLTLLQDRAPLQLDLSTSSLTLNGPSATALTIRKISGDLALLSTSWNGDLSFDIASGNLILTDTGLSTLGDLSISAVDLFDTIDRNLTINSNLLNLNLANSNTDLVINGDMNNLSLSSAGSAAFIINDIDELSLDNLNILGNGTIASVGNLTIANGAIANVNNLNVTSLANIILSNTGISNINGMLSLSANDINDGDRDLLISAPTLTLNSALAGGDLNLTTNSNNISITTSARQIGLTQTGNLNLTLDNAGGSLLLQGDGSLNLQSYNADNLDIDILGSLQLPNTDIAGSSAFIRATDLVDLDRNVVLNSQQLLLYLANPGSNLTLNTSATSIDLNFAQNNLTVNSNPLGNTRLTDLDSDGYAVLLADGNFTYNQLQGGLQLENWLQASDNSADGIRAGMLGFYLTGGDIVVIDGARISAINTVDASALGGLDNNDQTALLFRQLDLTDTSYSWAFGDASTNNAIVIESQGGDILIDNFNNANINTAARSITLLNNVEMRAYNNLTDAPTGNIINRTATLSNATLSALASRSLSLLTEAAIAPPPPPEPEPEPESEKRPVDLDSVGNDSSSALTDPELVGNEPQPSTSVSQLLQQANGPCDSTNDANTNQKRCANQASINRFLNSLLIGGQLPTPTRESSQ</sequence>
<reference evidence="8" key="1">
    <citation type="journal article" date="2019" name="Int. J. Syst. Evol. Microbiol.">
        <title>The Global Catalogue of Microorganisms (GCM) 10K type strain sequencing project: providing services to taxonomists for standard genome sequencing and annotation.</title>
        <authorList>
            <consortium name="The Broad Institute Genomics Platform"/>
            <consortium name="The Broad Institute Genome Sequencing Center for Infectious Disease"/>
            <person name="Wu L."/>
            <person name="Ma J."/>
        </authorList>
    </citation>
    <scope>NUCLEOTIDE SEQUENCE [LARGE SCALE GENOMIC DNA]</scope>
    <source>
        <strain evidence="8">CECT 8570</strain>
    </source>
</reference>
<feature type="region of interest" description="Disordered" evidence="4">
    <location>
        <begin position="2183"/>
        <end position="2254"/>
    </location>
</feature>
<dbReference type="SMART" id="SM00912">
    <property type="entry name" value="Haemagg_act"/>
    <property type="match status" value="1"/>
</dbReference>
<dbReference type="Pfam" id="PF05860">
    <property type="entry name" value="TPS"/>
    <property type="match status" value="1"/>
</dbReference>
<evidence type="ECO:0000259" key="6">
    <source>
        <dbReference type="SMART" id="SM00912"/>
    </source>
</evidence>
<dbReference type="InterPro" id="IPR011050">
    <property type="entry name" value="Pectin_lyase_fold/virulence"/>
</dbReference>
<feature type="chain" id="PRO_5046949654" evidence="5">
    <location>
        <begin position="34"/>
        <end position="2284"/>
    </location>
</feature>
<evidence type="ECO:0000313" key="8">
    <source>
        <dbReference type="Proteomes" id="UP001595840"/>
    </source>
</evidence>
<feature type="signal peptide" evidence="5">
    <location>
        <begin position="1"/>
        <end position="33"/>
    </location>
</feature>